<comment type="cofactor">
    <cofactor evidence="1">
        <name>Mg(2+)</name>
        <dbReference type="ChEBI" id="CHEBI:18420"/>
    </cofactor>
</comment>
<accession>Q9AB16</accession>
<dbReference type="PANTHER" id="PTHR43046">
    <property type="entry name" value="GDP-MANNOSE MANNOSYL HYDROLASE"/>
    <property type="match status" value="1"/>
</dbReference>
<dbReference type="InterPro" id="IPR000086">
    <property type="entry name" value="NUDIX_hydrolase_dom"/>
</dbReference>
<evidence type="ECO:0000256" key="1">
    <source>
        <dbReference type="ARBA" id="ARBA00001946"/>
    </source>
</evidence>
<proteinExistence type="inferred from homology"/>
<evidence type="ECO:0000313" key="5">
    <source>
        <dbReference type="EMBL" id="AAK22405.1"/>
    </source>
</evidence>
<dbReference type="PATRIC" id="fig|190650.5.peg.421"/>
<keyword evidence="2 3" id="KW-0378">Hydrolase</keyword>
<dbReference type="AlphaFoldDB" id="Q9AB16"/>
<dbReference type="EMBL" id="AE005673">
    <property type="protein sequence ID" value="AAK22405.1"/>
    <property type="molecule type" value="Genomic_DNA"/>
</dbReference>
<dbReference type="InterPro" id="IPR020476">
    <property type="entry name" value="Nudix_hydrolase"/>
</dbReference>
<dbReference type="Pfam" id="PF00293">
    <property type="entry name" value="NUDIX"/>
    <property type="match status" value="1"/>
</dbReference>
<dbReference type="PROSITE" id="PS51462">
    <property type="entry name" value="NUDIX"/>
    <property type="match status" value="1"/>
</dbReference>
<dbReference type="CDD" id="cd04680">
    <property type="entry name" value="NUDIX_Hydrolase"/>
    <property type="match status" value="1"/>
</dbReference>
<dbReference type="Proteomes" id="UP000001816">
    <property type="component" value="Chromosome"/>
</dbReference>
<evidence type="ECO:0000256" key="3">
    <source>
        <dbReference type="RuleBase" id="RU003476"/>
    </source>
</evidence>
<dbReference type="HOGENOM" id="CLU_037162_10_1_5"/>
<dbReference type="eggNOG" id="COG1051">
    <property type="taxonomic scope" value="Bacteria"/>
</dbReference>
<dbReference type="SMR" id="Q9AB16"/>
<keyword evidence="6" id="KW-1185">Reference proteome</keyword>
<evidence type="ECO:0000259" key="4">
    <source>
        <dbReference type="PROSITE" id="PS51462"/>
    </source>
</evidence>
<dbReference type="Gene3D" id="3.90.79.10">
    <property type="entry name" value="Nucleoside Triphosphate Pyrophosphohydrolase"/>
    <property type="match status" value="1"/>
</dbReference>
<dbReference type="KEGG" id="ccr:CC_0418"/>
<evidence type="ECO:0000256" key="2">
    <source>
        <dbReference type="ARBA" id="ARBA00022801"/>
    </source>
</evidence>
<dbReference type="InterPro" id="IPR015797">
    <property type="entry name" value="NUDIX_hydrolase-like_dom_sf"/>
</dbReference>
<dbReference type="BioCyc" id="CAULO:CC0418-MONOMER"/>
<gene>
    <name evidence="5" type="ordered locus">CC_0418</name>
</gene>
<dbReference type="PRINTS" id="PR00502">
    <property type="entry name" value="NUDIXFAMILY"/>
</dbReference>
<dbReference type="PANTHER" id="PTHR43046:SF14">
    <property type="entry name" value="MUTT_NUDIX FAMILY PROTEIN"/>
    <property type="match status" value="1"/>
</dbReference>
<dbReference type="SUPFAM" id="SSF55811">
    <property type="entry name" value="Nudix"/>
    <property type="match status" value="1"/>
</dbReference>
<comment type="similarity">
    <text evidence="3">Belongs to the Nudix hydrolase family.</text>
</comment>
<organism evidence="5 6">
    <name type="scientific">Caulobacter vibrioides (strain ATCC 19089 / CIP 103742 / CB 15)</name>
    <name type="common">Caulobacter crescentus</name>
    <dbReference type="NCBI Taxonomy" id="190650"/>
    <lineage>
        <taxon>Bacteria</taxon>
        <taxon>Pseudomonadati</taxon>
        <taxon>Pseudomonadota</taxon>
        <taxon>Alphaproteobacteria</taxon>
        <taxon>Caulobacterales</taxon>
        <taxon>Caulobacteraceae</taxon>
        <taxon>Caulobacter</taxon>
    </lineage>
</organism>
<dbReference type="STRING" id="190650.CC_0418"/>
<name>Q9AB16_CAUVC</name>
<feature type="domain" description="Nudix hydrolase" evidence="4">
    <location>
        <begin position="56"/>
        <end position="181"/>
    </location>
</feature>
<dbReference type="InterPro" id="IPR020084">
    <property type="entry name" value="NUDIX_hydrolase_CS"/>
</dbReference>
<dbReference type="EnsemblBacteria" id="AAK22405">
    <property type="protein sequence ID" value="AAK22405"/>
    <property type="gene ID" value="CC_0418"/>
</dbReference>
<evidence type="ECO:0000313" key="6">
    <source>
        <dbReference type="Proteomes" id="UP000001816"/>
    </source>
</evidence>
<dbReference type="PIR" id="A87301">
    <property type="entry name" value="A87301"/>
</dbReference>
<dbReference type="PROSITE" id="PS00893">
    <property type="entry name" value="NUDIX_BOX"/>
    <property type="match status" value="1"/>
</dbReference>
<protein>
    <submittedName>
        <fullName evidence="5">MutT/nudix family protein</fullName>
    </submittedName>
</protein>
<sequence>MTERRASRRWVPDSLSEASGMTWGLRQDLNLPMLWRRRIEPFTRPLVYAWFRLARGLTLGVRAVVTDADGKVLLIQHTYVKGWYLPGGGVERGETAETAVIRELAEEAGVRALSRPRLVSAHSNEVLHPGDHVLLYRVDAWELCASNAAGEIHAVGWFDPHDLPEETTRATRKRIAEALHGDETDPMW</sequence>
<reference evidence="5 6" key="1">
    <citation type="journal article" date="2001" name="Proc. Natl. Acad. Sci. U.S.A.">
        <title>Complete genome sequence of Caulobacter crescentus.</title>
        <authorList>
            <person name="Nierman W.C."/>
            <person name="Feldblyum T.V."/>
            <person name="Laub M.T."/>
            <person name="Paulsen I.T."/>
            <person name="Nelson K.E."/>
            <person name="Eisen J.A."/>
            <person name="Heidelberg J.F."/>
            <person name="Alley M.R."/>
            <person name="Ohta N."/>
            <person name="Maddock J.R."/>
            <person name="Potocka I."/>
            <person name="Nelson W.C."/>
            <person name="Newton A."/>
            <person name="Stephens C."/>
            <person name="Phadke N.D."/>
            <person name="Ely B."/>
            <person name="DeBoy R.T."/>
            <person name="Dodson R.J."/>
            <person name="Durkin A.S."/>
            <person name="Gwinn M.L."/>
            <person name="Haft D.H."/>
            <person name="Kolonay J.F."/>
            <person name="Smit J."/>
            <person name="Craven M.B."/>
            <person name="Khouri H."/>
            <person name="Shetty J."/>
            <person name="Berry K."/>
            <person name="Utterback T."/>
            <person name="Tran K."/>
            <person name="Wolf A."/>
            <person name="Vamathevan J."/>
            <person name="Ermolaeva M."/>
            <person name="White O."/>
            <person name="Salzberg S.L."/>
            <person name="Venter J.C."/>
            <person name="Shapiro L."/>
            <person name="Fraser C.M."/>
        </authorList>
    </citation>
    <scope>NUCLEOTIDE SEQUENCE [LARGE SCALE GENOMIC DNA]</scope>
    <source>
        <strain evidence="6">ATCC 19089 / CB15</strain>
    </source>
</reference>
<dbReference type="GO" id="GO:0016787">
    <property type="term" value="F:hydrolase activity"/>
    <property type="evidence" value="ECO:0007669"/>
    <property type="project" value="UniProtKB-KW"/>
</dbReference>